<evidence type="ECO:0000259" key="2">
    <source>
        <dbReference type="Pfam" id="PF07833"/>
    </source>
</evidence>
<dbReference type="Proteomes" id="UP000236151">
    <property type="component" value="Unassembled WGS sequence"/>
</dbReference>
<feature type="signal peptide" evidence="1">
    <location>
        <begin position="1"/>
        <end position="27"/>
    </location>
</feature>
<dbReference type="InterPro" id="IPR012854">
    <property type="entry name" value="Cu_amine_oxidase-like_N"/>
</dbReference>
<reference evidence="3 4" key="1">
    <citation type="submission" date="2017-06" db="EMBL/GenBank/DDBJ databases">
        <title>Investigating the central metabolism of Clostridium thermosuccinogenes.</title>
        <authorList>
            <person name="Koendjbiharie J.G."/>
            <person name="van Kranenburg R."/>
        </authorList>
    </citation>
    <scope>NUCLEOTIDE SEQUENCE [LARGE SCALE GENOMIC DNA]</scope>
    <source>
        <strain evidence="3 4">DSM 5806</strain>
    </source>
</reference>
<dbReference type="AlphaFoldDB" id="A0A2K2FDJ6"/>
<feature type="domain" description="Copper amine oxidase-like N-terminal" evidence="2">
    <location>
        <begin position="43"/>
        <end position="142"/>
    </location>
</feature>
<dbReference type="EMBL" id="NIOJ01000025">
    <property type="protein sequence ID" value="PNT98647.1"/>
    <property type="molecule type" value="Genomic_DNA"/>
</dbReference>
<evidence type="ECO:0000256" key="1">
    <source>
        <dbReference type="SAM" id="SignalP"/>
    </source>
</evidence>
<gene>
    <name evidence="3" type="ORF">CDQ84_10410</name>
</gene>
<evidence type="ECO:0000313" key="3">
    <source>
        <dbReference type="EMBL" id="PNT98647.1"/>
    </source>
</evidence>
<sequence length="369" mass="42980">MVLMKKRFISILLTIVFVLSAAGQGFAAIPGYTKPAKPIKVFINGVEQKLTLPIYAYQGRNYYPFRELCEKVGATVTYNEKTKSAEATLNGNTVSFPVGKDYYYLNGVKMSMDGKTVGDPDTQRTYIPIRYAMEAFGFDVKWLTGYSYNIIRIASPAPSEREDILLQLHAYPDNLQTYYKDNSRYMPNSELMAKENENINIYGPVALQKKADLIKAFMEVENNVDYRTIDDKYINSYKFYFQPNGNDFYVYELEKELSTSEYIQNRINDIKTYKIASKAEFITDKTLIYCSKDGERRVRGRLKIMFTSVDPKYFAKYKMKPLKLNKWYYMDVEIAFAYVAYDPYGKDKWEHSPETYTSLYKLTDFIEVK</sequence>
<accession>A0A2K2FDJ6</accession>
<feature type="chain" id="PRO_5014393427" description="Copper amine oxidase-like N-terminal domain-containing protein" evidence="1">
    <location>
        <begin position="28"/>
        <end position="369"/>
    </location>
</feature>
<proteinExistence type="predicted"/>
<protein>
    <recommendedName>
        <fullName evidence="2">Copper amine oxidase-like N-terminal domain-containing protein</fullName>
    </recommendedName>
</protein>
<dbReference type="Pfam" id="PF07833">
    <property type="entry name" value="Cu_amine_oxidN1"/>
    <property type="match status" value="1"/>
</dbReference>
<keyword evidence="4" id="KW-1185">Reference proteome</keyword>
<evidence type="ECO:0000313" key="4">
    <source>
        <dbReference type="Proteomes" id="UP000236151"/>
    </source>
</evidence>
<dbReference type="InterPro" id="IPR036582">
    <property type="entry name" value="Mao_N_sf"/>
</dbReference>
<dbReference type="Gene3D" id="3.30.457.10">
    <property type="entry name" value="Copper amine oxidase-like, N-terminal domain"/>
    <property type="match status" value="1"/>
</dbReference>
<dbReference type="KEGG" id="cthd:CDO33_18035"/>
<keyword evidence="1" id="KW-0732">Signal</keyword>
<name>A0A2K2FDJ6_9CLOT</name>
<organism evidence="3 4">
    <name type="scientific">Clostridium thermosuccinogenes</name>
    <dbReference type="NCBI Taxonomy" id="84032"/>
    <lineage>
        <taxon>Bacteria</taxon>
        <taxon>Bacillati</taxon>
        <taxon>Bacillota</taxon>
        <taxon>Clostridia</taxon>
        <taxon>Eubacteriales</taxon>
        <taxon>Clostridiaceae</taxon>
        <taxon>Clostridium</taxon>
    </lineage>
</organism>
<comment type="caution">
    <text evidence="3">The sequence shown here is derived from an EMBL/GenBank/DDBJ whole genome shotgun (WGS) entry which is preliminary data.</text>
</comment>
<dbReference type="SUPFAM" id="SSF55383">
    <property type="entry name" value="Copper amine oxidase, domain N"/>
    <property type="match status" value="1"/>
</dbReference>